<dbReference type="PRINTS" id="PR00035">
    <property type="entry name" value="HTHGNTR"/>
</dbReference>
<keyword evidence="1" id="KW-0805">Transcription regulation</keyword>
<evidence type="ECO:0000256" key="4">
    <source>
        <dbReference type="SAM" id="MobiDB-lite"/>
    </source>
</evidence>
<dbReference type="SMART" id="SM00895">
    <property type="entry name" value="FCD"/>
    <property type="match status" value="1"/>
</dbReference>
<dbReference type="SUPFAM" id="SSF46785">
    <property type="entry name" value="Winged helix' DNA-binding domain"/>
    <property type="match status" value="1"/>
</dbReference>
<dbReference type="GO" id="GO:0003700">
    <property type="term" value="F:DNA-binding transcription factor activity"/>
    <property type="evidence" value="ECO:0007669"/>
    <property type="project" value="InterPro"/>
</dbReference>
<dbReference type="SMART" id="SM00345">
    <property type="entry name" value="HTH_GNTR"/>
    <property type="match status" value="1"/>
</dbReference>
<dbReference type="PANTHER" id="PTHR43537:SF5">
    <property type="entry name" value="UXU OPERON TRANSCRIPTIONAL REGULATOR"/>
    <property type="match status" value="1"/>
</dbReference>
<feature type="compositionally biased region" description="Low complexity" evidence="4">
    <location>
        <begin position="11"/>
        <end position="21"/>
    </location>
</feature>
<dbReference type="InterPro" id="IPR036388">
    <property type="entry name" value="WH-like_DNA-bd_sf"/>
</dbReference>
<dbReference type="GO" id="GO:0003677">
    <property type="term" value="F:DNA binding"/>
    <property type="evidence" value="ECO:0007669"/>
    <property type="project" value="UniProtKB-KW"/>
</dbReference>
<dbReference type="Gene3D" id="1.10.10.10">
    <property type="entry name" value="Winged helix-like DNA-binding domain superfamily/Winged helix DNA-binding domain"/>
    <property type="match status" value="1"/>
</dbReference>
<proteinExistence type="predicted"/>
<evidence type="ECO:0000259" key="5">
    <source>
        <dbReference type="PROSITE" id="PS50949"/>
    </source>
</evidence>
<keyword evidence="7" id="KW-1185">Reference proteome</keyword>
<dbReference type="Pfam" id="PF00392">
    <property type="entry name" value="GntR"/>
    <property type="match status" value="1"/>
</dbReference>
<accession>A0A6G8Q0U7</accession>
<dbReference type="PANTHER" id="PTHR43537">
    <property type="entry name" value="TRANSCRIPTIONAL REGULATOR, GNTR FAMILY"/>
    <property type="match status" value="1"/>
</dbReference>
<dbReference type="AlphaFoldDB" id="A0A6G8Q0U7"/>
<dbReference type="Proteomes" id="UP000502706">
    <property type="component" value="Chromosome"/>
</dbReference>
<dbReference type="SUPFAM" id="SSF48008">
    <property type="entry name" value="GntR ligand-binding domain-like"/>
    <property type="match status" value="1"/>
</dbReference>
<organism evidence="6 7">
    <name type="scientific">Rubrobacter marinus</name>
    <dbReference type="NCBI Taxonomy" id="2653852"/>
    <lineage>
        <taxon>Bacteria</taxon>
        <taxon>Bacillati</taxon>
        <taxon>Actinomycetota</taxon>
        <taxon>Rubrobacteria</taxon>
        <taxon>Rubrobacterales</taxon>
        <taxon>Rubrobacteraceae</taxon>
        <taxon>Rubrobacter</taxon>
    </lineage>
</organism>
<dbReference type="Pfam" id="PF07729">
    <property type="entry name" value="FCD"/>
    <property type="match status" value="1"/>
</dbReference>
<dbReference type="CDD" id="cd07377">
    <property type="entry name" value="WHTH_GntR"/>
    <property type="match status" value="1"/>
</dbReference>
<dbReference type="InterPro" id="IPR036390">
    <property type="entry name" value="WH_DNA-bd_sf"/>
</dbReference>
<gene>
    <name evidence="6" type="ORF">GBA65_18025</name>
</gene>
<dbReference type="PROSITE" id="PS50949">
    <property type="entry name" value="HTH_GNTR"/>
    <property type="match status" value="1"/>
</dbReference>
<evidence type="ECO:0000313" key="7">
    <source>
        <dbReference type="Proteomes" id="UP000502706"/>
    </source>
</evidence>
<feature type="domain" description="HTH gntR-type" evidence="5">
    <location>
        <begin position="107"/>
        <end position="177"/>
    </location>
</feature>
<name>A0A6G8Q0U7_9ACTN</name>
<evidence type="ECO:0000256" key="3">
    <source>
        <dbReference type="ARBA" id="ARBA00023163"/>
    </source>
</evidence>
<dbReference type="KEGG" id="rmar:GBA65_18025"/>
<keyword evidence="2" id="KW-0238">DNA-binding</keyword>
<dbReference type="InterPro" id="IPR008920">
    <property type="entry name" value="TF_FadR/GntR_C"/>
</dbReference>
<reference evidence="6 7" key="1">
    <citation type="submission" date="2019-10" db="EMBL/GenBank/DDBJ databases">
        <title>Rubrobacter sp nov SCSIO 52915 isolated from a deep-sea sediment in the South China Sea.</title>
        <authorList>
            <person name="Chen R.W."/>
        </authorList>
    </citation>
    <scope>NUCLEOTIDE SEQUENCE [LARGE SCALE GENOMIC DNA]</scope>
    <source>
        <strain evidence="6 7">SCSIO 52915</strain>
    </source>
</reference>
<evidence type="ECO:0000256" key="1">
    <source>
        <dbReference type="ARBA" id="ARBA00023015"/>
    </source>
</evidence>
<sequence>MFAPERRSGSRSRTPTTSVRRTSARKPSPLGTGNSPSLRCPACEAETRSSLPISLLPYASCNIGNGRGPIRICQTNTPVWHNPCGSGQNWRASGVRGERRRGETRKRKTYERIAARIRASISSGELRQGDRLPKEADLAASLEVSRPTVREALKVLEAMRVLESSTGPTGGTFVRTLNGAGVAEHLSESIGLLLDVDALTLEELHASREAIEIPAAGMAALRRTPEDLAAIKETIERDGLKDSDSLVADVSFHRAVAAASGNRMLSVFMGSVHLTVRRLAERYEMPEVKQASQTQHQLIYEAIEAGDEDLAGSRMREHLRFAGEVYRQAIPRSDPDERSGKR</sequence>
<dbReference type="InterPro" id="IPR011711">
    <property type="entry name" value="GntR_C"/>
</dbReference>
<dbReference type="EMBL" id="CP045121">
    <property type="protein sequence ID" value="QIN80104.1"/>
    <property type="molecule type" value="Genomic_DNA"/>
</dbReference>
<dbReference type="InterPro" id="IPR000524">
    <property type="entry name" value="Tscrpt_reg_HTH_GntR"/>
</dbReference>
<evidence type="ECO:0000256" key="2">
    <source>
        <dbReference type="ARBA" id="ARBA00023125"/>
    </source>
</evidence>
<evidence type="ECO:0000313" key="6">
    <source>
        <dbReference type="EMBL" id="QIN80104.1"/>
    </source>
</evidence>
<dbReference type="Gene3D" id="1.20.120.530">
    <property type="entry name" value="GntR ligand-binding domain-like"/>
    <property type="match status" value="1"/>
</dbReference>
<keyword evidence="3" id="KW-0804">Transcription</keyword>
<protein>
    <submittedName>
        <fullName evidence="6">FCD domain-containing protein</fullName>
    </submittedName>
</protein>
<feature type="region of interest" description="Disordered" evidence="4">
    <location>
        <begin position="1"/>
        <end position="39"/>
    </location>
</feature>